<name>A0ABQ2F1J2_9DEIO</name>
<protein>
    <submittedName>
        <fullName evidence="2">Uncharacterized protein</fullName>
    </submittedName>
</protein>
<keyword evidence="1" id="KW-0472">Membrane</keyword>
<evidence type="ECO:0000313" key="2">
    <source>
        <dbReference type="EMBL" id="GGK40626.1"/>
    </source>
</evidence>
<comment type="caution">
    <text evidence="2">The sequence shown here is derived from an EMBL/GenBank/DDBJ whole genome shotgun (WGS) entry which is preliminary data.</text>
</comment>
<sequence>MRGRLAATWVGVRDSFWFLPALMALGGVVLAELVINLDERVGLSSLRGLPWVYGGSADGARSMLAVMTARDGWQSSSQDCSELGPSLCPFSWPTGVA</sequence>
<reference evidence="3" key="1">
    <citation type="journal article" date="2019" name="Int. J. Syst. Evol. Microbiol.">
        <title>The Global Catalogue of Microorganisms (GCM) 10K type strain sequencing project: providing services to taxonomists for standard genome sequencing and annotation.</title>
        <authorList>
            <consortium name="The Broad Institute Genomics Platform"/>
            <consortium name="The Broad Institute Genome Sequencing Center for Infectious Disease"/>
            <person name="Wu L."/>
            <person name="Ma J."/>
        </authorList>
    </citation>
    <scope>NUCLEOTIDE SEQUENCE [LARGE SCALE GENOMIC DNA]</scope>
    <source>
        <strain evidence="3">JCM 30331</strain>
    </source>
</reference>
<keyword evidence="1" id="KW-0812">Transmembrane</keyword>
<dbReference type="InterPro" id="IPR018723">
    <property type="entry name" value="DUF2254_membrane"/>
</dbReference>
<evidence type="ECO:0000313" key="3">
    <source>
        <dbReference type="Proteomes" id="UP000647587"/>
    </source>
</evidence>
<feature type="transmembrane region" description="Helical" evidence="1">
    <location>
        <begin position="16"/>
        <end position="37"/>
    </location>
</feature>
<dbReference type="Pfam" id="PF10011">
    <property type="entry name" value="DUF2254"/>
    <property type="match status" value="1"/>
</dbReference>
<proteinExistence type="predicted"/>
<keyword evidence="1" id="KW-1133">Transmembrane helix</keyword>
<gene>
    <name evidence="2" type="ORF">GCM10008955_38010</name>
</gene>
<dbReference type="RefSeq" id="WP_229780914.1">
    <property type="nucleotide sequence ID" value="NZ_BMPP01000023.1"/>
</dbReference>
<evidence type="ECO:0000256" key="1">
    <source>
        <dbReference type="SAM" id="Phobius"/>
    </source>
</evidence>
<dbReference type="Proteomes" id="UP000647587">
    <property type="component" value="Unassembled WGS sequence"/>
</dbReference>
<keyword evidence="3" id="KW-1185">Reference proteome</keyword>
<accession>A0ABQ2F1J2</accession>
<dbReference type="EMBL" id="BMPP01000023">
    <property type="protein sequence ID" value="GGK40626.1"/>
    <property type="molecule type" value="Genomic_DNA"/>
</dbReference>
<organism evidence="2 3">
    <name type="scientific">Deinococcus malanensis</name>
    <dbReference type="NCBI Taxonomy" id="1706855"/>
    <lineage>
        <taxon>Bacteria</taxon>
        <taxon>Thermotogati</taxon>
        <taxon>Deinococcota</taxon>
        <taxon>Deinococci</taxon>
        <taxon>Deinococcales</taxon>
        <taxon>Deinococcaceae</taxon>
        <taxon>Deinococcus</taxon>
    </lineage>
</organism>